<protein>
    <submittedName>
        <fullName evidence="2">Uncharacterized protein</fullName>
    </submittedName>
</protein>
<dbReference type="EMBL" id="JACGWO010000001">
    <property type="protein sequence ID" value="KAK4441861.1"/>
    <property type="molecule type" value="Genomic_DNA"/>
</dbReference>
<feature type="region of interest" description="Disordered" evidence="1">
    <location>
        <begin position="1"/>
        <end position="20"/>
    </location>
</feature>
<dbReference type="Proteomes" id="UP001293254">
    <property type="component" value="Unassembled WGS sequence"/>
</dbReference>
<sequence length="117" mass="12722">MKLKLIPSNETNCSNESKTHSAQKIQKGALRLVDILLQGHFSWSKFRKGHFSWSKIQKTHGATARIFAAGAVSAQGQFRRRGFGRVSAQGFRGEGSGVTARVSGEGFSARRGFAARA</sequence>
<evidence type="ECO:0000313" key="3">
    <source>
        <dbReference type="Proteomes" id="UP001293254"/>
    </source>
</evidence>
<proteinExistence type="predicted"/>
<feature type="compositionally biased region" description="Polar residues" evidence="1">
    <location>
        <begin position="8"/>
        <end position="20"/>
    </location>
</feature>
<keyword evidence="3" id="KW-1185">Reference proteome</keyword>
<evidence type="ECO:0000256" key="1">
    <source>
        <dbReference type="SAM" id="MobiDB-lite"/>
    </source>
</evidence>
<name>A0AAE2D105_9LAMI</name>
<reference evidence="2" key="1">
    <citation type="submission" date="2020-06" db="EMBL/GenBank/DDBJ databases">
        <authorList>
            <person name="Li T."/>
            <person name="Hu X."/>
            <person name="Zhang T."/>
            <person name="Song X."/>
            <person name="Zhang H."/>
            <person name="Dai N."/>
            <person name="Sheng W."/>
            <person name="Hou X."/>
            <person name="Wei L."/>
        </authorList>
    </citation>
    <scope>NUCLEOTIDE SEQUENCE</scope>
    <source>
        <strain evidence="2">3651</strain>
        <tissue evidence="2">Leaf</tissue>
    </source>
</reference>
<accession>A0AAE2D105</accession>
<reference evidence="2" key="2">
    <citation type="journal article" date="2024" name="Plant">
        <title>Genomic evolution and insights into agronomic trait innovations of Sesamum species.</title>
        <authorList>
            <person name="Miao H."/>
            <person name="Wang L."/>
            <person name="Qu L."/>
            <person name="Liu H."/>
            <person name="Sun Y."/>
            <person name="Le M."/>
            <person name="Wang Q."/>
            <person name="Wei S."/>
            <person name="Zheng Y."/>
            <person name="Lin W."/>
            <person name="Duan Y."/>
            <person name="Cao H."/>
            <person name="Xiong S."/>
            <person name="Wang X."/>
            <person name="Wei L."/>
            <person name="Li C."/>
            <person name="Ma Q."/>
            <person name="Ju M."/>
            <person name="Zhao R."/>
            <person name="Li G."/>
            <person name="Mu C."/>
            <person name="Tian Q."/>
            <person name="Mei H."/>
            <person name="Zhang T."/>
            <person name="Gao T."/>
            <person name="Zhang H."/>
        </authorList>
    </citation>
    <scope>NUCLEOTIDE SEQUENCE</scope>
    <source>
        <strain evidence="2">3651</strain>
    </source>
</reference>
<organism evidence="2 3">
    <name type="scientific">Sesamum alatum</name>
    <dbReference type="NCBI Taxonomy" id="300844"/>
    <lineage>
        <taxon>Eukaryota</taxon>
        <taxon>Viridiplantae</taxon>
        <taxon>Streptophyta</taxon>
        <taxon>Embryophyta</taxon>
        <taxon>Tracheophyta</taxon>
        <taxon>Spermatophyta</taxon>
        <taxon>Magnoliopsida</taxon>
        <taxon>eudicotyledons</taxon>
        <taxon>Gunneridae</taxon>
        <taxon>Pentapetalae</taxon>
        <taxon>asterids</taxon>
        <taxon>lamiids</taxon>
        <taxon>Lamiales</taxon>
        <taxon>Pedaliaceae</taxon>
        <taxon>Sesamum</taxon>
    </lineage>
</organism>
<evidence type="ECO:0000313" key="2">
    <source>
        <dbReference type="EMBL" id="KAK4441861.1"/>
    </source>
</evidence>
<dbReference type="AlphaFoldDB" id="A0AAE2D105"/>
<comment type="caution">
    <text evidence="2">The sequence shown here is derived from an EMBL/GenBank/DDBJ whole genome shotgun (WGS) entry which is preliminary data.</text>
</comment>
<gene>
    <name evidence="2" type="ORF">Salat_0521100</name>
</gene>